<gene>
    <name evidence="17" type="ORF">PYX00_009122</name>
</gene>
<dbReference type="InterPro" id="IPR016181">
    <property type="entry name" value="Acyl_CoA_acyltransferase"/>
</dbReference>
<evidence type="ECO:0000256" key="2">
    <source>
        <dbReference type="ARBA" id="ARBA00004496"/>
    </source>
</evidence>
<dbReference type="Pfam" id="PF00583">
    <property type="entry name" value="Acetyltransf_1"/>
    <property type="match status" value="1"/>
</dbReference>
<dbReference type="PANTHER" id="PTHR45896:SF1">
    <property type="entry name" value="N-ALPHA-ACETYLTRANSFERASE 30"/>
    <property type="match status" value="1"/>
</dbReference>
<dbReference type="AlphaFoldDB" id="A0AAW2HAR7"/>
<dbReference type="InterPro" id="IPR044542">
    <property type="entry name" value="NAA30-like"/>
</dbReference>
<keyword evidence="5" id="KW-0539">Nucleus</keyword>
<evidence type="ECO:0000256" key="13">
    <source>
        <dbReference type="ARBA" id="ARBA00066994"/>
    </source>
</evidence>
<evidence type="ECO:0000256" key="9">
    <source>
        <dbReference type="ARBA" id="ARBA00051225"/>
    </source>
</evidence>
<dbReference type="SUPFAM" id="SSF55729">
    <property type="entry name" value="Acyl-CoA N-acyltransferases (Nat)"/>
    <property type="match status" value="1"/>
</dbReference>
<dbReference type="InterPro" id="IPR000182">
    <property type="entry name" value="GNAT_dom"/>
</dbReference>
<organism evidence="17">
    <name type="scientific">Menopon gallinae</name>
    <name type="common">poultry shaft louse</name>
    <dbReference type="NCBI Taxonomy" id="328185"/>
    <lineage>
        <taxon>Eukaryota</taxon>
        <taxon>Metazoa</taxon>
        <taxon>Ecdysozoa</taxon>
        <taxon>Arthropoda</taxon>
        <taxon>Hexapoda</taxon>
        <taxon>Insecta</taxon>
        <taxon>Pterygota</taxon>
        <taxon>Neoptera</taxon>
        <taxon>Paraneoptera</taxon>
        <taxon>Psocodea</taxon>
        <taxon>Troctomorpha</taxon>
        <taxon>Phthiraptera</taxon>
        <taxon>Amblycera</taxon>
        <taxon>Menoponidae</taxon>
        <taxon>Menopon</taxon>
    </lineage>
</organism>
<evidence type="ECO:0000256" key="10">
    <source>
        <dbReference type="ARBA" id="ARBA00052207"/>
    </source>
</evidence>
<dbReference type="PANTHER" id="PTHR45896">
    <property type="entry name" value="N-ALPHA-ACETYLTRANSFERASE 30"/>
    <property type="match status" value="1"/>
</dbReference>
<evidence type="ECO:0000256" key="1">
    <source>
        <dbReference type="ARBA" id="ARBA00004123"/>
    </source>
</evidence>
<comment type="subcellular location">
    <subcellularLocation>
        <location evidence="2">Cytoplasm</location>
    </subcellularLocation>
    <subcellularLocation>
        <location evidence="1">Nucleus</location>
    </subcellularLocation>
</comment>
<comment type="catalytic activity">
    <reaction evidence="10">
        <text>N-terminal L-methionyl-L-tyrosyl-[protein] + acetyl-CoA = N-terminal N(alpha)-acetyl-L-methionyl-L-tyrosyl-[protein] + CoA + H(+)</text>
        <dbReference type="Rhea" id="RHEA:50532"/>
        <dbReference type="Rhea" id="RHEA-COMP:12717"/>
        <dbReference type="Rhea" id="RHEA-COMP:12718"/>
        <dbReference type="ChEBI" id="CHEBI:15378"/>
        <dbReference type="ChEBI" id="CHEBI:57287"/>
        <dbReference type="ChEBI" id="CHEBI:57288"/>
        <dbReference type="ChEBI" id="CHEBI:133384"/>
        <dbReference type="ChEBI" id="CHEBI:133385"/>
        <dbReference type="EC" id="2.3.1.256"/>
    </reaction>
</comment>
<proteinExistence type="inferred from homology"/>
<dbReference type="GO" id="GO:0120518">
    <property type="term" value="F:protein N-terminal-methionine acetyltransferase activity"/>
    <property type="evidence" value="ECO:0007669"/>
    <property type="project" value="UniProtKB-EC"/>
</dbReference>
<evidence type="ECO:0000256" key="5">
    <source>
        <dbReference type="ARBA" id="ARBA00023242"/>
    </source>
</evidence>
<protein>
    <recommendedName>
        <fullName evidence="13">N-terminal methionine N(alpha)-acetyltransferase NatC</fullName>
        <ecNumber evidence="13">2.3.1.256</ecNumber>
    </recommendedName>
    <alternativeName>
        <fullName evidence="14">N-acetyltransferase MAK3 homolog</fullName>
    </alternativeName>
    <alternativeName>
        <fullName evidence="15">NatC catalytic subunit</fullName>
    </alternativeName>
</protein>
<evidence type="ECO:0000259" key="16">
    <source>
        <dbReference type="PROSITE" id="PS51186"/>
    </source>
</evidence>
<comment type="catalytic activity">
    <reaction evidence="12">
        <text>N-terminal L-methionyl-L-tryptophyl-[protein] + acetyl-CoA = N-terminal N(alpha)-acetyl-L-methionyl-L-tryptophyl-[protein] + CoA + H(+)</text>
        <dbReference type="Rhea" id="RHEA:50560"/>
        <dbReference type="Rhea" id="RHEA-COMP:12724"/>
        <dbReference type="Rhea" id="RHEA-COMP:12725"/>
        <dbReference type="ChEBI" id="CHEBI:15378"/>
        <dbReference type="ChEBI" id="CHEBI:57287"/>
        <dbReference type="ChEBI" id="CHEBI:57288"/>
        <dbReference type="ChEBI" id="CHEBI:133386"/>
        <dbReference type="ChEBI" id="CHEBI:133387"/>
        <dbReference type="EC" id="2.3.1.256"/>
    </reaction>
</comment>
<evidence type="ECO:0000256" key="6">
    <source>
        <dbReference type="ARBA" id="ARBA00023315"/>
    </source>
</evidence>
<sequence length="232" mass="26965">MEADTNEKCEEDSVYDENDLTKSLTSVSSSNCQNSNLTVINELEIDDSEIKMLTNNVERSLSLNHNVNNIPNGLAHDCDNDEIEYVSYKSELQMPDIMRLIQKDLSEPYSIYTYRYFIHNWPKLCFLAVHNGEYVGAVVCKLDIHRKIIRRGYIAMLAVDRKYRKRKIGSNLVLKAIRAMSADDADEVVLETEITNRPALKLYENLGFVRDKRLFRYYLNGVDALRLKLWLR</sequence>
<comment type="caution">
    <text evidence="17">The sequence shown here is derived from an EMBL/GenBank/DDBJ whole genome shotgun (WGS) entry which is preliminary data.</text>
</comment>
<evidence type="ECO:0000313" key="17">
    <source>
        <dbReference type="EMBL" id="KAL0266636.1"/>
    </source>
</evidence>
<keyword evidence="4" id="KW-0808">Transferase</keyword>
<reference evidence="17" key="1">
    <citation type="journal article" date="2024" name="Gigascience">
        <title>Chromosome-level genome of the poultry shaft louse Menopon gallinae provides insight into the host-switching and adaptive evolution of parasitic lice.</title>
        <authorList>
            <person name="Xu Y."/>
            <person name="Ma L."/>
            <person name="Liu S."/>
            <person name="Liang Y."/>
            <person name="Liu Q."/>
            <person name="He Z."/>
            <person name="Tian L."/>
            <person name="Duan Y."/>
            <person name="Cai W."/>
            <person name="Li H."/>
            <person name="Song F."/>
        </authorList>
    </citation>
    <scope>NUCLEOTIDE SEQUENCE</scope>
    <source>
        <strain evidence="17">Cailab_2023a</strain>
    </source>
</reference>
<evidence type="ECO:0000256" key="8">
    <source>
        <dbReference type="ARBA" id="ARBA00050754"/>
    </source>
</evidence>
<dbReference type="GO" id="GO:0031417">
    <property type="term" value="C:NatC complex"/>
    <property type="evidence" value="ECO:0007669"/>
    <property type="project" value="TreeGrafter"/>
</dbReference>
<comment type="catalytic activity">
    <reaction evidence="8">
        <text>N-terminal L-methionyl-L-isoleucyl-[protein] + acetyl-CoA = N-terminal N(alpha)-acetyl-L-methionyl-L-isoleucyl-[protein] + CoA + H(+)</text>
        <dbReference type="Rhea" id="RHEA:50524"/>
        <dbReference type="Rhea" id="RHEA-COMP:12713"/>
        <dbReference type="Rhea" id="RHEA-COMP:12714"/>
        <dbReference type="ChEBI" id="CHEBI:15378"/>
        <dbReference type="ChEBI" id="CHEBI:57287"/>
        <dbReference type="ChEBI" id="CHEBI:57288"/>
        <dbReference type="ChEBI" id="CHEBI:133379"/>
        <dbReference type="ChEBI" id="CHEBI:133380"/>
        <dbReference type="EC" id="2.3.1.256"/>
    </reaction>
</comment>
<name>A0AAW2HAR7_9NEOP</name>
<evidence type="ECO:0000256" key="12">
    <source>
        <dbReference type="ARBA" id="ARBA00052477"/>
    </source>
</evidence>
<dbReference type="PROSITE" id="PS51186">
    <property type="entry name" value="GNAT"/>
    <property type="match status" value="1"/>
</dbReference>
<evidence type="ECO:0000256" key="11">
    <source>
        <dbReference type="ARBA" id="ARBA00052362"/>
    </source>
</evidence>
<dbReference type="CDD" id="cd04301">
    <property type="entry name" value="NAT_SF"/>
    <property type="match status" value="1"/>
</dbReference>
<evidence type="ECO:0000256" key="4">
    <source>
        <dbReference type="ARBA" id="ARBA00022679"/>
    </source>
</evidence>
<comment type="catalytic activity">
    <reaction evidence="11">
        <text>N-terminal L-methionyl-L-phenylalanyl-[protein] + acetyl-CoA = N-terminal N(alpha)-acetyl-L-methionyl-L-phenylalanyl-[protein] + CoA + H(+)</text>
        <dbReference type="Rhea" id="RHEA:50528"/>
        <dbReference type="Rhea" id="RHEA-COMP:12715"/>
        <dbReference type="Rhea" id="RHEA-COMP:12716"/>
        <dbReference type="ChEBI" id="CHEBI:15378"/>
        <dbReference type="ChEBI" id="CHEBI:57287"/>
        <dbReference type="ChEBI" id="CHEBI:57288"/>
        <dbReference type="ChEBI" id="CHEBI:133382"/>
        <dbReference type="ChEBI" id="CHEBI:133383"/>
        <dbReference type="EC" id="2.3.1.256"/>
    </reaction>
</comment>
<evidence type="ECO:0000256" key="7">
    <source>
        <dbReference type="ARBA" id="ARBA00024025"/>
    </source>
</evidence>
<accession>A0AAW2HAR7</accession>
<dbReference type="FunFam" id="3.40.630.30:FF:000010">
    <property type="entry name" value="Putative N-alpha-acetyltransferase 30"/>
    <property type="match status" value="1"/>
</dbReference>
<keyword evidence="3" id="KW-0963">Cytoplasm</keyword>
<feature type="domain" description="N-acetyltransferase" evidence="16">
    <location>
        <begin position="83"/>
        <end position="232"/>
    </location>
</feature>
<comment type="catalytic activity">
    <reaction evidence="9">
        <text>N-terminal L-methionyl-L-leucyl-[protein] + acetyl-CoA = N-terminal N(alpha)-acetyl-L-methionyl-L-leucyl-[protein] + CoA + H(+)</text>
        <dbReference type="Rhea" id="RHEA:50520"/>
        <dbReference type="Rhea" id="RHEA-COMP:12711"/>
        <dbReference type="Rhea" id="RHEA-COMP:12712"/>
        <dbReference type="ChEBI" id="CHEBI:15378"/>
        <dbReference type="ChEBI" id="CHEBI:57287"/>
        <dbReference type="ChEBI" id="CHEBI:57288"/>
        <dbReference type="ChEBI" id="CHEBI:133377"/>
        <dbReference type="ChEBI" id="CHEBI:133378"/>
        <dbReference type="EC" id="2.3.1.256"/>
    </reaction>
</comment>
<evidence type="ECO:0000256" key="3">
    <source>
        <dbReference type="ARBA" id="ARBA00022490"/>
    </source>
</evidence>
<keyword evidence="6" id="KW-0012">Acyltransferase</keyword>
<evidence type="ECO:0000256" key="15">
    <source>
        <dbReference type="ARBA" id="ARBA00078622"/>
    </source>
</evidence>
<comment type="similarity">
    <text evidence="7">Belongs to the acetyltransferase family. MAK3 subfamily.</text>
</comment>
<dbReference type="GO" id="GO:0005634">
    <property type="term" value="C:nucleus"/>
    <property type="evidence" value="ECO:0007669"/>
    <property type="project" value="UniProtKB-SubCell"/>
</dbReference>
<dbReference type="EMBL" id="JARGDH010000005">
    <property type="protein sequence ID" value="KAL0266636.1"/>
    <property type="molecule type" value="Genomic_DNA"/>
</dbReference>
<evidence type="ECO:0000256" key="14">
    <source>
        <dbReference type="ARBA" id="ARBA00076746"/>
    </source>
</evidence>
<dbReference type="Gene3D" id="3.40.630.30">
    <property type="match status" value="1"/>
</dbReference>
<dbReference type="EC" id="2.3.1.256" evidence="13"/>